<dbReference type="InterPro" id="IPR029052">
    <property type="entry name" value="Metallo-depent_PP-like"/>
</dbReference>
<feature type="domain" description="Calcineurin-like phosphoesterase" evidence="4">
    <location>
        <begin position="5"/>
        <end position="219"/>
    </location>
</feature>
<dbReference type="InterPro" id="IPR004843">
    <property type="entry name" value="Calcineurin-like_PHP"/>
</dbReference>
<evidence type="ECO:0000259" key="4">
    <source>
        <dbReference type="Pfam" id="PF00149"/>
    </source>
</evidence>
<dbReference type="CDD" id="cd00840">
    <property type="entry name" value="MPP_Mre11_N"/>
    <property type="match status" value="1"/>
</dbReference>
<evidence type="ECO:0000256" key="2">
    <source>
        <dbReference type="ARBA" id="ARBA00022801"/>
    </source>
</evidence>
<dbReference type="PANTHER" id="PTHR30337">
    <property type="entry name" value="COMPONENT OF ATP-DEPENDENT DSDNA EXONUCLEASE"/>
    <property type="match status" value="1"/>
</dbReference>
<dbReference type="Pfam" id="PF00149">
    <property type="entry name" value="Metallophos"/>
    <property type="match status" value="1"/>
</dbReference>
<dbReference type="Proteomes" id="UP000058636">
    <property type="component" value="Unassembled WGS sequence"/>
</dbReference>
<keyword evidence="1" id="KW-0540">Nuclease</keyword>
<dbReference type="AlphaFoldDB" id="A0A101EPW1"/>
<dbReference type="InterPro" id="IPR041796">
    <property type="entry name" value="Mre11_N"/>
</dbReference>
<comment type="caution">
    <text evidence="5">The sequence shown here is derived from an EMBL/GenBank/DDBJ whole genome shotgun (WGS) entry which is preliminary data.</text>
</comment>
<proteinExistence type="predicted"/>
<dbReference type="EMBL" id="LGFG01000139">
    <property type="protein sequence ID" value="KUK22532.1"/>
    <property type="molecule type" value="Genomic_DNA"/>
</dbReference>
<dbReference type="Gene3D" id="3.60.21.10">
    <property type="match status" value="1"/>
</dbReference>
<dbReference type="PANTHER" id="PTHR30337:SF0">
    <property type="entry name" value="NUCLEASE SBCCD SUBUNIT D"/>
    <property type="match status" value="1"/>
</dbReference>
<protein>
    <submittedName>
        <fullName evidence="5">Exonuclease, putative</fullName>
    </submittedName>
</protein>
<evidence type="ECO:0000313" key="6">
    <source>
        <dbReference type="Proteomes" id="UP000058636"/>
    </source>
</evidence>
<keyword evidence="2" id="KW-0378">Hydrolase</keyword>
<reference evidence="5 6" key="1">
    <citation type="journal article" date="2015" name="MBio">
        <title>Genome-Resolved Metagenomic Analysis Reveals Roles for Candidate Phyla and Other Microbial Community Members in Biogeochemical Transformations in Oil Reservoirs.</title>
        <authorList>
            <person name="Hu P."/>
            <person name="Tom L."/>
            <person name="Singh A."/>
            <person name="Thomas B.C."/>
            <person name="Baker B.J."/>
            <person name="Piceno Y.M."/>
            <person name="Andersen G.L."/>
            <person name="Banfield J.F."/>
        </authorList>
    </citation>
    <scope>NUCLEOTIDE SEQUENCE [LARGE SCALE GENOMIC DNA]</scope>
    <source>
        <strain evidence="5">46_26</strain>
    </source>
</reference>
<dbReference type="SUPFAM" id="SSF56300">
    <property type="entry name" value="Metallo-dependent phosphatases"/>
    <property type="match status" value="1"/>
</dbReference>
<sequence>MRAPLRLLHTGDWHWGLVSWKESPRSVDRNPEIRKALDEIYEYAFSNKPDCILICGDLFNHYVAPSENDAKEVLSRIIEFSKIAPVAIVLGNHDWRGLATYNPFSSRMGIYILSTLGEEPLEAIENLRLYYFPYFSLRNLLKKFQVSELQDRAREFLSIYKNKYKSFSRLDRWNILLGHFSVEGVSYQNEITFSSEFFVPKDFLSSELFDYAALGHIHSQRRIPGASVPSYYCGSLVRVGFGEENNTVGALWVELRDGEGVKVDPISVSSKPLKTFKLSVSEIVGLKDLLKSYEEDAYIRVIIDISGGTTFSPSYYINNVFSMDERIVKVVLERERAREEKKIATLRNKGLVEIFEEYLKMRGIQSPSLLEKFKNYYERVEREDEAS</sequence>
<gene>
    <name evidence="5" type="ORF">XD57_1370</name>
</gene>
<dbReference type="InterPro" id="IPR050535">
    <property type="entry name" value="DNA_Repair-Maintenance_Comp"/>
</dbReference>
<evidence type="ECO:0000256" key="1">
    <source>
        <dbReference type="ARBA" id="ARBA00022722"/>
    </source>
</evidence>
<keyword evidence="3 5" id="KW-0269">Exonuclease</keyword>
<evidence type="ECO:0000313" key="5">
    <source>
        <dbReference type="EMBL" id="KUK22532.1"/>
    </source>
</evidence>
<accession>A0A101EPW1</accession>
<name>A0A101EPW1_9THEM</name>
<dbReference type="GO" id="GO:0004527">
    <property type="term" value="F:exonuclease activity"/>
    <property type="evidence" value="ECO:0007669"/>
    <property type="project" value="UniProtKB-KW"/>
</dbReference>
<organism evidence="5 6">
    <name type="scientific">Thermotoga petrophila</name>
    <dbReference type="NCBI Taxonomy" id="93929"/>
    <lineage>
        <taxon>Bacteria</taxon>
        <taxon>Thermotogati</taxon>
        <taxon>Thermotogota</taxon>
        <taxon>Thermotogae</taxon>
        <taxon>Thermotogales</taxon>
        <taxon>Thermotogaceae</taxon>
        <taxon>Thermotoga</taxon>
    </lineage>
</organism>
<evidence type="ECO:0000256" key="3">
    <source>
        <dbReference type="ARBA" id="ARBA00022839"/>
    </source>
</evidence>
<dbReference type="PATRIC" id="fig|93930.3.peg.412"/>